<feature type="site" description="Essential for stabilizing binding to COTL1" evidence="12">
    <location>
        <position position="87"/>
    </location>
</feature>
<evidence type="ECO:0000256" key="1">
    <source>
        <dbReference type="ARBA" id="ARBA00004496"/>
    </source>
</evidence>
<evidence type="ECO:0000259" key="14">
    <source>
        <dbReference type="PROSITE" id="PS51393"/>
    </source>
</evidence>
<keyword evidence="6 13" id="KW-0223">Dioxygenase</keyword>
<evidence type="ECO:0000256" key="13">
    <source>
        <dbReference type="RuleBase" id="RU003974"/>
    </source>
</evidence>
<dbReference type="GO" id="GO:0010811">
    <property type="term" value="P:positive regulation of cell-substrate adhesion"/>
    <property type="evidence" value="ECO:0007669"/>
    <property type="project" value="Ensembl"/>
</dbReference>
<sequence length="618" mass="69538">MGRYRVGVETGSSVFAGSNNQVQLWLVGEHGEEALELRLRPSRGKVNEIWGDASSLGTQEYNWFCNRITVQGPGDNGVEATFPCYRWVLGEGIVCLPEGTGEGAGFFKTYREEELKREGSSTAEKGQPLQLRSLELHPPIKDLFPPLFNSEFHEDKRIDFECSLAKGLKDLAIKDTLNILSSWKSLEDFNQIFWPGQSRLAEKVRDSWKDDAFFGYQFLNGGSLSTTTLPPSLLYHQQEGSLFEADFSLLDGIQGNVILCCQQYLAAPLVMLKLEPDGKLLPMAIQIQEPSLSSPTPPVFLPSDPPMAWLLAKAWVRSSDFQLHQLQYHLLRGHLMAEAISVATMRCLPTLHPIFKILIPHLRYTMEINIRAWTGTGGGGHVTVLQKAGKSLTYRSLCPPNDLADRRLLGVPSCHYAHDALRLWDIIKRYVEGIVHLYYAGDEAVENDPEIQAWCKEITEVGLHGAQDRGFPTSFHSKDDLCFFVAMCIFTCTGQHSSVHQGQLDWYAWVPNAPCTMRMPPPSGKDVTLEMVMATVPNVHQASLQMSLTWQLGRTQPDMVPLGQHKEEYFSGSEPWAVLNRFREDLAILDKEITERNAKLELPYEYLQPSRVENSVTI</sequence>
<evidence type="ECO:0000256" key="4">
    <source>
        <dbReference type="ARBA" id="ARBA00022490"/>
    </source>
</evidence>
<dbReference type="Ensembl" id="ENSVURT00010003331.1">
    <property type="protein sequence ID" value="ENSVURP00010002940.1"/>
    <property type="gene ID" value="ENSVURG00010002198.1"/>
</dbReference>
<dbReference type="GO" id="GO:2001303">
    <property type="term" value="P:lipoxin A4 biosynthetic process"/>
    <property type="evidence" value="ECO:0007669"/>
    <property type="project" value="Ensembl"/>
</dbReference>
<keyword evidence="8 10" id="KW-0408">Iron</keyword>
<dbReference type="GO" id="GO:0030282">
    <property type="term" value="P:bone mineralization"/>
    <property type="evidence" value="ECO:0007669"/>
    <property type="project" value="Ensembl"/>
</dbReference>
<dbReference type="InterPro" id="IPR001885">
    <property type="entry name" value="LipOase_mml"/>
</dbReference>
<reference evidence="15" key="2">
    <citation type="submission" date="2025-08" db="UniProtKB">
        <authorList>
            <consortium name="Ensembl"/>
        </authorList>
    </citation>
    <scope>IDENTIFICATION</scope>
</reference>
<dbReference type="GO" id="GO:0019369">
    <property type="term" value="P:arachidonate metabolic process"/>
    <property type="evidence" value="ECO:0007669"/>
    <property type="project" value="Ensembl"/>
</dbReference>
<dbReference type="GO" id="GO:0050727">
    <property type="term" value="P:regulation of inflammatory response"/>
    <property type="evidence" value="ECO:0007669"/>
    <property type="project" value="Ensembl"/>
</dbReference>
<protein>
    <submittedName>
        <fullName evidence="15">Arachidonate 15-lipoxygenase</fullName>
    </submittedName>
</protein>
<dbReference type="PROSITE" id="PS51393">
    <property type="entry name" value="LIPOXYGENASE_3"/>
    <property type="match status" value="1"/>
</dbReference>
<dbReference type="InterPro" id="IPR036226">
    <property type="entry name" value="LipOase_C_sf"/>
</dbReference>
<dbReference type="InterPro" id="IPR001024">
    <property type="entry name" value="PLAT/LH2_dom"/>
</dbReference>
<accession>A0A4X2K148</accession>
<dbReference type="InterPro" id="IPR013819">
    <property type="entry name" value="LipOase_C"/>
</dbReference>
<dbReference type="SUPFAM" id="SSF49723">
    <property type="entry name" value="Lipase/lipooxygenase domain (PLAT/LH2 domain)"/>
    <property type="match status" value="1"/>
</dbReference>
<feature type="domain" description="Lipoxygenase" evidence="14">
    <location>
        <begin position="97"/>
        <end position="618"/>
    </location>
</feature>
<proteinExistence type="inferred from homology"/>
<feature type="binding site" evidence="10">
    <location>
        <position position="329"/>
    </location>
    <ligand>
        <name>Fe cation</name>
        <dbReference type="ChEBI" id="CHEBI:24875"/>
        <note>catalytic</note>
    </ligand>
</feature>
<dbReference type="GO" id="GO:0019372">
    <property type="term" value="P:lipoxygenase pathway"/>
    <property type="evidence" value="ECO:0007669"/>
    <property type="project" value="Ensembl"/>
</dbReference>
<dbReference type="GO" id="GO:0034440">
    <property type="term" value="P:lipid oxidation"/>
    <property type="evidence" value="ECO:0007669"/>
    <property type="project" value="InterPro"/>
</dbReference>
<dbReference type="AlphaFoldDB" id="A0A4X2K148"/>
<dbReference type="Proteomes" id="UP000314987">
    <property type="component" value="Unassembled WGS sequence"/>
</dbReference>
<dbReference type="GO" id="GO:0043277">
    <property type="term" value="P:apoptotic cell clearance"/>
    <property type="evidence" value="ECO:0007669"/>
    <property type="project" value="Ensembl"/>
</dbReference>
<dbReference type="PANTHER" id="PTHR11771">
    <property type="entry name" value="LIPOXYGENASE"/>
    <property type="match status" value="1"/>
</dbReference>
<dbReference type="PRINTS" id="PR00467">
    <property type="entry name" value="MAMLPOXGNASE"/>
</dbReference>
<dbReference type="Gene3D" id="3.10.450.60">
    <property type="match status" value="1"/>
</dbReference>
<keyword evidence="9" id="KW-0443">Lipid metabolism</keyword>
<dbReference type="PROSITE" id="PS00711">
    <property type="entry name" value="LIPOXYGENASE_1"/>
    <property type="match status" value="1"/>
</dbReference>
<evidence type="ECO:0000256" key="6">
    <source>
        <dbReference type="ARBA" id="ARBA00022964"/>
    </source>
</evidence>
<dbReference type="GO" id="GO:0016165">
    <property type="term" value="F:linoleate 13S-lipoxygenase activity"/>
    <property type="evidence" value="ECO:0007669"/>
    <property type="project" value="Ensembl"/>
</dbReference>
<reference evidence="15" key="3">
    <citation type="submission" date="2025-09" db="UniProtKB">
        <authorList>
            <consortium name="Ensembl"/>
        </authorList>
    </citation>
    <scope>IDENTIFICATION</scope>
</reference>
<keyword evidence="4" id="KW-0963">Cytoplasm</keyword>
<keyword evidence="11" id="KW-0106">Calcium</keyword>
<keyword evidence="16" id="KW-1185">Reference proteome</keyword>
<dbReference type="PROSITE" id="PS00081">
    <property type="entry name" value="LIPOXYGENASE_2"/>
    <property type="match status" value="1"/>
</dbReference>
<evidence type="ECO:0000256" key="8">
    <source>
        <dbReference type="ARBA" id="ARBA00023004"/>
    </source>
</evidence>
<dbReference type="GO" id="GO:0004052">
    <property type="term" value="F:arachidonate 12(S)-lipoxygenase activity"/>
    <property type="evidence" value="ECO:0007669"/>
    <property type="project" value="Ensembl"/>
</dbReference>
<dbReference type="GO" id="GO:1901074">
    <property type="term" value="P:regulation of engulfment of apoptotic cell"/>
    <property type="evidence" value="ECO:0007669"/>
    <property type="project" value="Ensembl"/>
</dbReference>
<dbReference type="InterPro" id="IPR000907">
    <property type="entry name" value="LipOase"/>
</dbReference>
<dbReference type="InterPro" id="IPR020833">
    <property type="entry name" value="LipOase_Fe_BS"/>
</dbReference>
<dbReference type="GO" id="GO:0030838">
    <property type="term" value="P:positive regulation of actin filament polymerization"/>
    <property type="evidence" value="ECO:0007669"/>
    <property type="project" value="Ensembl"/>
</dbReference>
<feature type="binding site" evidence="10">
    <location>
        <position position="618"/>
    </location>
    <ligand>
        <name>Fe cation</name>
        <dbReference type="ChEBI" id="CHEBI:24875"/>
        <note>catalytic</note>
    </ligand>
</feature>
<comment type="cofactor">
    <cofactor evidence="10">
        <name>Fe cation</name>
        <dbReference type="ChEBI" id="CHEBI:24875"/>
    </cofactor>
    <text evidence="10">Binds 1 Fe cation per subunit.</text>
</comment>
<dbReference type="GO" id="GO:0050473">
    <property type="term" value="F:arachidonate 15-lipoxygenase activity"/>
    <property type="evidence" value="ECO:0007669"/>
    <property type="project" value="Ensembl"/>
</dbReference>
<evidence type="ECO:0000256" key="7">
    <source>
        <dbReference type="ARBA" id="ARBA00023002"/>
    </source>
</evidence>
<evidence type="ECO:0000313" key="15">
    <source>
        <dbReference type="Ensembl" id="ENSVURP00010002940.1"/>
    </source>
</evidence>
<dbReference type="GO" id="GO:0042060">
    <property type="term" value="P:wound healing"/>
    <property type="evidence" value="ECO:0007669"/>
    <property type="project" value="Ensembl"/>
</dbReference>
<dbReference type="OMA" id="SFCPPED"/>
<dbReference type="GO" id="GO:0005506">
    <property type="term" value="F:iron ion binding"/>
    <property type="evidence" value="ECO:0007669"/>
    <property type="project" value="InterPro"/>
</dbReference>
<dbReference type="FunFam" id="1.20.245.10:FF:000001">
    <property type="entry name" value="Arachidonate 5-lipoxygenase a"/>
    <property type="match status" value="1"/>
</dbReference>
<dbReference type="Pfam" id="PF01477">
    <property type="entry name" value="PLAT"/>
    <property type="match status" value="1"/>
</dbReference>
<dbReference type="InterPro" id="IPR036392">
    <property type="entry name" value="PLAT/LH2_dom_sf"/>
</dbReference>
<evidence type="ECO:0000256" key="2">
    <source>
        <dbReference type="ARBA" id="ARBA00005189"/>
    </source>
</evidence>
<evidence type="ECO:0000256" key="5">
    <source>
        <dbReference type="ARBA" id="ARBA00022723"/>
    </source>
</evidence>
<dbReference type="GO" id="GO:0035358">
    <property type="term" value="P:regulation of peroxisome proliferator activated receptor signaling pathway"/>
    <property type="evidence" value="ECO:0007669"/>
    <property type="project" value="Ensembl"/>
</dbReference>
<feature type="binding site" evidence="11">
    <location>
        <position position="17"/>
    </location>
    <ligand>
        <name>Ca(2+)</name>
        <dbReference type="ChEBI" id="CHEBI:29108"/>
        <label>1</label>
    </ligand>
</feature>
<dbReference type="GO" id="GO:0005546">
    <property type="term" value="F:phosphatidylinositol-4,5-bisphosphate binding"/>
    <property type="evidence" value="ECO:0007669"/>
    <property type="project" value="Ensembl"/>
</dbReference>
<dbReference type="InterPro" id="IPR020834">
    <property type="entry name" value="LipOase_CS"/>
</dbReference>
<evidence type="ECO:0000256" key="3">
    <source>
        <dbReference type="ARBA" id="ARBA00009419"/>
    </source>
</evidence>
<feature type="binding site" evidence="10">
    <location>
        <position position="334"/>
    </location>
    <ligand>
        <name>Fe cation</name>
        <dbReference type="ChEBI" id="CHEBI:24875"/>
        <note>catalytic</note>
    </ligand>
</feature>
<dbReference type="GO" id="GO:0005829">
    <property type="term" value="C:cytosol"/>
    <property type="evidence" value="ECO:0007669"/>
    <property type="project" value="Ensembl"/>
</dbReference>
<evidence type="ECO:0000256" key="11">
    <source>
        <dbReference type="PIRSR" id="PIRSR601885-2"/>
    </source>
</evidence>
<dbReference type="GO" id="GO:0002820">
    <property type="term" value="P:negative regulation of adaptive immune response"/>
    <property type="evidence" value="ECO:0007669"/>
    <property type="project" value="Ensembl"/>
</dbReference>
<dbReference type="Pfam" id="PF00305">
    <property type="entry name" value="Lipoxygenase"/>
    <property type="match status" value="2"/>
</dbReference>
<feature type="binding site" evidence="10">
    <location>
        <position position="496"/>
    </location>
    <ligand>
        <name>Fe cation</name>
        <dbReference type="ChEBI" id="CHEBI:24875"/>
        <note>catalytic</note>
    </ligand>
</feature>
<dbReference type="SUPFAM" id="SSF48484">
    <property type="entry name" value="Lipoxigenase"/>
    <property type="match status" value="1"/>
</dbReference>
<dbReference type="GO" id="GO:0034976">
    <property type="term" value="P:response to endoplasmic reticulum stress"/>
    <property type="evidence" value="ECO:0007669"/>
    <property type="project" value="Ensembl"/>
</dbReference>
<dbReference type="PRINTS" id="PR00087">
    <property type="entry name" value="LIPOXYGENASE"/>
</dbReference>
<keyword evidence="5 10" id="KW-0479">Metal-binding</keyword>
<dbReference type="GO" id="GO:0009898">
    <property type="term" value="C:cytoplasmic side of plasma membrane"/>
    <property type="evidence" value="ECO:0007669"/>
    <property type="project" value="Ensembl"/>
</dbReference>
<reference evidence="16" key="1">
    <citation type="submission" date="2018-12" db="EMBL/GenBank/DDBJ databases">
        <authorList>
            <person name="Yazar S."/>
        </authorList>
    </citation>
    <scope>NUCLEOTIDE SEQUENCE [LARGE SCALE GENOMIC DNA]</scope>
</reference>
<evidence type="ECO:0000256" key="10">
    <source>
        <dbReference type="PIRSR" id="PIRSR601885-1"/>
    </source>
</evidence>
<dbReference type="GO" id="GO:0070374">
    <property type="term" value="P:positive regulation of ERK1 and ERK2 cascade"/>
    <property type="evidence" value="ECO:0007669"/>
    <property type="project" value="Ensembl"/>
</dbReference>
<comment type="subcellular location">
    <subcellularLocation>
        <location evidence="1">Cytoplasm</location>
    </subcellularLocation>
</comment>
<comment type="similarity">
    <text evidence="3 13">Belongs to the lipoxygenase family.</text>
</comment>
<name>A0A4X2K148_VOMUR</name>
<comment type="pathway">
    <text evidence="2">Lipid metabolism.</text>
</comment>
<dbReference type="GeneTree" id="ENSGT00940000162807"/>
<evidence type="ECO:0000256" key="9">
    <source>
        <dbReference type="ARBA" id="ARBA00023098"/>
    </source>
</evidence>
<dbReference type="GO" id="GO:0006646">
    <property type="term" value="P:phosphatidylethanolamine biosynthetic process"/>
    <property type="evidence" value="ECO:0007669"/>
    <property type="project" value="Ensembl"/>
</dbReference>
<dbReference type="Gene3D" id="2.60.60.20">
    <property type="entry name" value="PLAT/LH2 domain"/>
    <property type="match status" value="1"/>
</dbReference>
<dbReference type="GO" id="GO:0043651">
    <property type="term" value="P:linoleic acid metabolic process"/>
    <property type="evidence" value="ECO:0007669"/>
    <property type="project" value="Ensembl"/>
</dbReference>
<dbReference type="Gene3D" id="1.20.245.10">
    <property type="entry name" value="Lipoxygenase-1, Domain 5"/>
    <property type="match status" value="2"/>
</dbReference>
<dbReference type="SMART" id="SM00308">
    <property type="entry name" value="LH2"/>
    <property type="match status" value="1"/>
</dbReference>
<evidence type="ECO:0000256" key="12">
    <source>
        <dbReference type="PIRSR" id="PIRSR601885-3"/>
    </source>
</evidence>
<dbReference type="GO" id="GO:0071277">
    <property type="term" value="P:cellular response to calcium ion"/>
    <property type="evidence" value="ECO:0007669"/>
    <property type="project" value="Ensembl"/>
</dbReference>
<gene>
    <name evidence="15" type="primary">ALOX15</name>
</gene>
<evidence type="ECO:0000313" key="16">
    <source>
        <dbReference type="Proteomes" id="UP000314987"/>
    </source>
</evidence>
<organism evidence="15 16">
    <name type="scientific">Vombatus ursinus</name>
    <name type="common">Common wombat</name>
    <dbReference type="NCBI Taxonomy" id="29139"/>
    <lineage>
        <taxon>Eukaryota</taxon>
        <taxon>Metazoa</taxon>
        <taxon>Chordata</taxon>
        <taxon>Craniata</taxon>
        <taxon>Vertebrata</taxon>
        <taxon>Euteleostomi</taxon>
        <taxon>Mammalia</taxon>
        <taxon>Metatheria</taxon>
        <taxon>Diprotodontia</taxon>
        <taxon>Vombatidae</taxon>
        <taxon>Vombatus</taxon>
    </lineage>
</organism>
<dbReference type="GO" id="GO:0005811">
    <property type="term" value="C:lipid droplet"/>
    <property type="evidence" value="ECO:0007669"/>
    <property type="project" value="Ensembl"/>
</dbReference>
<dbReference type="GO" id="GO:0035963">
    <property type="term" value="P:cellular response to interleukin-13"/>
    <property type="evidence" value="ECO:0007669"/>
    <property type="project" value="Ensembl"/>
</dbReference>
<dbReference type="STRING" id="29139.ENSVURP00010002940"/>
<keyword evidence="7 13" id="KW-0560">Oxidoreductase</keyword>